<evidence type="ECO:0000313" key="11">
    <source>
        <dbReference type="Proteomes" id="UP001251870"/>
    </source>
</evidence>
<keyword evidence="3" id="KW-0813">Transport</keyword>
<comment type="similarity">
    <text evidence="2">Belongs to the AAE transporter (TC 2.A.81) family.</text>
</comment>
<dbReference type="Pfam" id="PF06826">
    <property type="entry name" value="Asp-Al_Ex"/>
    <property type="match status" value="2"/>
</dbReference>
<proteinExistence type="inferred from homology"/>
<feature type="transmembrane region" description="Helical" evidence="8">
    <location>
        <begin position="425"/>
        <end position="443"/>
    </location>
</feature>
<dbReference type="PANTHER" id="PTHR30445:SF3">
    <property type="entry name" value="TRANSPORT PROTEIN YIDE-RELATED"/>
    <property type="match status" value="1"/>
</dbReference>
<evidence type="ECO:0000256" key="6">
    <source>
        <dbReference type="ARBA" id="ARBA00022989"/>
    </source>
</evidence>
<feature type="domain" description="RCK C-terminal" evidence="9">
    <location>
        <begin position="184"/>
        <end position="266"/>
    </location>
</feature>
<evidence type="ECO:0000256" key="1">
    <source>
        <dbReference type="ARBA" id="ARBA00004651"/>
    </source>
</evidence>
<evidence type="ECO:0000256" key="2">
    <source>
        <dbReference type="ARBA" id="ARBA00009854"/>
    </source>
</evidence>
<feature type="transmembrane region" description="Helical" evidence="8">
    <location>
        <begin position="146"/>
        <end position="167"/>
    </location>
</feature>
<evidence type="ECO:0000256" key="3">
    <source>
        <dbReference type="ARBA" id="ARBA00022448"/>
    </source>
</evidence>
<organism evidence="10 11">
    <name type="scientific">Nesterenkonia aerolata</name>
    <dbReference type="NCBI Taxonomy" id="3074079"/>
    <lineage>
        <taxon>Bacteria</taxon>
        <taxon>Bacillati</taxon>
        <taxon>Actinomycetota</taxon>
        <taxon>Actinomycetes</taxon>
        <taxon>Micrococcales</taxon>
        <taxon>Micrococcaceae</taxon>
        <taxon>Nesterenkonia</taxon>
    </lineage>
</organism>
<keyword evidence="6 8" id="KW-1133">Transmembrane helix</keyword>
<reference evidence="10 11" key="1">
    <citation type="submission" date="2023-09" db="EMBL/GenBank/DDBJ databases">
        <title>Description of three actinobacteria isolated from air of manufacturing shop in a pharmaceutical factory.</title>
        <authorList>
            <person name="Zhang D.-F."/>
        </authorList>
    </citation>
    <scope>NUCLEOTIDE SEQUENCE [LARGE SCALE GENOMIC DNA]</scope>
    <source>
        <strain evidence="10 11">LY-0111</strain>
    </source>
</reference>
<dbReference type="InterPro" id="IPR006512">
    <property type="entry name" value="YidE_YbjL"/>
</dbReference>
<evidence type="ECO:0000256" key="7">
    <source>
        <dbReference type="ARBA" id="ARBA00023136"/>
    </source>
</evidence>
<feature type="transmembrane region" description="Helical" evidence="8">
    <location>
        <begin position="34"/>
        <end position="52"/>
    </location>
</feature>
<keyword evidence="5 8" id="KW-0812">Transmembrane</keyword>
<protein>
    <submittedName>
        <fullName evidence="10">TrkA C-terminal domain-containing protein</fullName>
    </submittedName>
</protein>
<dbReference type="InterPro" id="IPR006037">
    <property type="entry name" value="RCK_C"/>
</dbReference>
<dbReference type="Pfam" id="PF02080">
    <property type="entry name" value="TrkA_C"/>
    <property type="match status" value="1"/>
</dbReference>
<evidence type="ECO:0000259" key="9">
    <source>
        <dbReference type="PROSITE" id="PS51202"/>
    </source>
</evidence>
<keyword evidence="7 8" id="KW-0472">Membrane</keyword>
<dbReference type="PROSITE" id="PS51202">
    <property type="entry name" value="RCK_C"/>
    <property type="match status" value="2"/>
</dbReference>
<dbReference type="InterPro" id="IPR050144">
    <property type="entry name" value="AAE_transporter"/>
</dbReference>
<sequence>MVEVLLSSPLLTLSLVITLGAALGVVPFGPLRFGPAGALFVGLAVGALDPGLGEGLELVQSLGLALFVYTIGLSAGATFFGDLRRQYPLMIIATVLLLLFGGLIILAEHFLDLEHGIGGGIFAGVLTATPALAAASDALGGSSTPAVGYAIAYPVGVILTMVMLTYVTRTSSPGHRDPDPVSASGLVDFSVLVHRDVAIAEIPGVASPTGDDGETGGTGGTVRVSYLLHKGEVTVASPTGRLVEGDQVVLVGVPEAVEEAAEFLGERIDRHLAHDRSVVDFRRFTVSARSAAGRSIGELGLHDRFGALVTRIRRGDDDFLAQRESILQLGDRLRIVYPRERVEEISSAVGDSENEVTQVNFLPVGLGLALGVAAGLISVPVGGASVALGAAAGPLVVGLILGRMERTGPLVWKMPTAANLIIRQLGLIVFLAAVGLSSGQAFTQTAFTMTGVLVLLTAAATLLLILPMLWLSARGLGLSTARTAGAMAGFVGQPVLIAHVNSQLADSRAGSGYSAVFALGMIVKIVVVQAVVAL</sequence>
<dbReference type="NCBIfam" id="TIGR01625">
    <property type="entry name" value="YidE_YbjL_dupl"/>
    <property type="match status" value="2"/>
</dbReference>
<name>A0ABU2DUN7_9MICC</name>
<dbReference type="Gene3D" id="3.30.70.1450">
    <property type="entry name" value="Regulator of K+ conductance, C-terminal domain"/>
    <property type="match status" value="1"/>
</dbReference>
<feature type="transmembrane region" description="Helical" evidence="8">
    <location>
        <begin position="512"/>
        <end position="533"/>
    </location>
</feature>
<keyword evidence="11" id="KW-1185">Reference proteome</keyword>
<dbReference type="EMBL" id="JAVKGR010000019">
    <property type="protein sequence ID" value="MDR8020217.1"/>
    <property type="molecule type" value="Genomic_DNA"/>
</dbReference>
<feature type="transmembrane region" description="Helical" evidence="8">
    <location>
        <begin position="385"/>
        <end position="404"/>
    </location>
</feature>
<dbReference type="PANTHER" id="PTHR30445">
    <property type="entry name" value="K(+)_H(+) ANTIPORTER SUBUNIT KHTT"/>
    <property type="match status" value="1"/>
</dbReference>
<dbReference type="SUPFAM" id="SSF116726">
    <property type="entry name" value="TrkA C-terminal domain-like"/>
    <property type="match status" value="1"/>
</dbReference>
<comment type="caution">
    <text evidence="10">The sequence shown here is derived from an EMBL/GenBank/DDBJ whole genome shotgun (WGS) entry which is preliminary data.</text>
</comment>
<feature type="transmembrane region" description="Helical" evidence="8">
    <location>
        <begin position="449"/>
        <end position="471"/>
    </location>
</feature>
<accession>A0ABU2DUN7</accession>
<evidence type="ECO:0000256" key="5">
    <source>
        <dbReference type="ARBA" id="ARBA00022692"/>
    </source>
</evidence>
<dbReference type="RefSeq" id="WP_310549199.1">
    <property type="nucleotide sequence ID" value="NZ_JAVKGR010000019.1"/>
</dbReference>
<feature type="transmembrane region" description="Helical" evidence="8">
    <location>
        <begin position="119"/>
        <end position="140"/>
    </location>
</feature>
<evidence type="ECO:0000313" key="10">
    <source>
        <dbReference type="EMBL" id="MDR8020217.1"/>
    </source>
</evidence>
<dbReference type="InterPro" id="IPR036721">
    <property type="entry name" value="RCK_C_sf"/>
</dbReference>
<gene>
    <name evidence="10" type="ORF">RIL96_11655</name>
</gene>
<feature type="transmembrane region" description="Helical" evidence="8">
    <location>
        <begin position="87"/>
        <end position="107"/>
    </location>
</feature>
<comment type="subcellular location">
    <subcellularLocation>
        <location evidence="1">Cell membrane</location>
        <topology evidence="1">Multi-pass membrane protein</topology>
    </subcellularLocation>
</comment>
<feature type="transmembrane region" description="Helical" evidence="8">
    <location>
        <begin position="483"/>
        <end position="500"/>
    </location>
</feature>
<evidence type="ECO:0000256" key="4">
    <source>
        <dbReference type="ARBA" id="ARBA00022475"/>
    </source>
</evidence>
<evidence type="ECO:0000256" key="8">
    <source>
        <dbReference type="SAM" id="Phobius"/>
    </source>
</evidence>
<feature type="domain" description="RCK C-terminal" evidence="9">
    <location>
        <begin position="269"/>
        <end position="351"/>
    </location>
</feature>
<keyword evidence="4" id="KW-1003">Cell membrane</keyword>
<dbReference type="Proteomes" id="UP001251870">
    <property type="component" value="Unassembled WGS sequence"/>
</dbReference>
<feature type="transmembrane region" description="Helical" evidence="8">
    <location>
        <begin position="64"/>
        <end position="81"/>
    </location>
</feature>